<gene>
    <name evidence="2" type="ORF">P3X46_014993</name>
</gene>
<dbReference type="SUPFAM" id="SSF53098">
    <property type="entry name" value="Ribonuclease H-like"/>
    <property type="match status" value="1"/>
</dbReference>
<evidence type="ECO:0000259" key="1">
    <source>
        <dbReference type="Pfam" id="PF13456"/>
    </source>
</evidence>
<dbReference type="Proteomes" id="UP001174677">
    <property type="component" value="Chromosome 9"/>
</dbReference>
<keyword evidence="3" id="KW-1185">Reference proteome</keyword>
<comment type="caution">
    <text evidence="2">The sequence shown here is derived from an EMBL/GenBank/DDBJ whole genome shotgun (WGS) entry which is preliminary data.</text>
</comment>
<evidence type="ECO:0000313" key="2">
    <source>
        <dbReference type="EMBL" id="KAJ9171661.1"/>
    </source>
</evidence>
<dbReference type="InterPro" id="IPR052929">
    <property type="entry name" value="RNase_H-like_EbsB-rel"/>
</dbReference>
<feature type="domain" description="RNase H type-1" evidence="1">
    <location>
        <begin position="94"/>
        <end position="214"/>
    </location>
</feature>
<dbReference type="PANTHER" id="PTHR47074">
    <property type="entry name" value="BNAC02G40300D PROTEIN"/>
    <property type="match status" value="1"/>
</dbReference>
<reference evidence="2" key="1">
    <citation type="journal article" date="2023" name="Plant Biotechnol. J.">
        <title>Chromosome-level wild Hevea brasiliensis genome provides new tools for genomic-assisted breeding and valuable loci to elevate rubber yield.</title>
        <authorList>
            <person name="Cheng H."/>
            <person name="Song X."/>
            <person name="Hu Y."/>
            <person name="Wu T."/>
            <person name="Yang Q."/>
            <person name="An Z."/>
            <person name="Feng S."/>
            <person name="Deng Z."/>
            <person name="Wu W."/>
            <person name="Zeng X."/>
            <person name="Tu M."/>
            <person name="Wang X."/>
            <person name="Huang H."/>
        </authorList>
    </citation>
    <scope>NUCLEOTIDE SEQUENCE</scope>
    <source>
        <strain evidence="2">MT/VB/25A 57/8</strain>
    </source>
</reference>
<proteinExistence type="predicted"/>
<dbReference type="InterPro" id="IPR012337">
    <property type="entry name" value="RNaseH-like_sf"/>
</dbReference>
<dbReference type="EMBL" id="JARPOI010000009">
    <property type="protein sequence ID" value="KAJ9171661.1"/>
    <property type="molecule type" value="Genomic_DNA"/>
</dbReference>
<dbReference type="PANTHER" id="PTHR47074:SF61">
    <property type="entry name" value="RNASE H TYPE-1 DOMAIN-CONTAINING PROTEIN"/>
    <property type="match status" value="1"/>
</dbReference>
<dbReference type="Gene3D" id="3.30.420.10">
    <property type="entry name" value="Ribonuclease H-like superfamily/Ribonuclease H"/>
    <property type="match status" value="1"/>
</dbReference>
<dbReference type="InterPro" id="IPR036397">
    <property type="entry name" value="RNaseH_sf"/>
</dbReference>
<dbReference type="InterPro" id="IPR044730">
    <property type="entry name" value="RNase_H-like_dom_plant"/>
</dbReference>
<name>A0ABQ9LUH4_HEVBR</name>
<protein>
    <recommendedName>
        <fullName evidence="1">RNase H type-1 domain-containing protein</fullName>
    </recommendedName>
</protein>
<dbReference type="InterPro" id="IPR002156">
    <property type="entry name" value="RNaseH_domain"/>
</dbReference>
<evidence type="ECO:0000313" key="3">
    <source>
        <dbReference type="Proteomes" id="UP001174677"/>
    </source>
</evidence>
<accession>A0ABQ9LUH4</accession>
<dbReference type="CDD" id="cd06222">
    <property type="entry name" value="RNase_H_like"/>
    <property type="match status" value="1"/>
</dbReference>
<dbReference type="Pfam" id="PF13456">
    <property type="entry name" value="RVT_3"/>
    <property type="match status" value="1"/>
</dbReference>
<organism evidence="2 3">
    <name type="scientific">Hevea brasiliensis</name>
    <name type="common">Para rubber tree</name>
    <name type="synonym">Siphonia brasiliensis</name>
    <dbReference type="NCBI Taxonomy" id="3981"/>
    <lineage>
        <taxon>Eukaryota</taxon>
        <taxon>Viridiplantae</taxon>
        <taxon>Streptophyta</taxon>
        <taxon>Embryophyta</taxon>
        <taxon>Tracheophyta</taxon>
        <taxon>Spermatophyta</taxon>
        <taxon>Magnoliopsida</taxon>
        <taxon>eudicotyledons</taxon>
        <taxon>Gunneridae</taxon>
        <taxon>Pentapetalae</taxon>
        <taxon>rosids</taxon>
        <taxon>fabids</taxon>
        <taxon>Malpighiales</taxon>
        <taxon>Euphorbiaceae</taxon>
        <taxon>Crotonoideae</taxon>
        <taxon>Micrandreae</taxon>
        <taxon>Hevea</taxon>
    </lineage>
</organism>
<sequence>MDCITNLFYPMSNHDSQDDLIQLAAFLLWFIWKCRNALVFNGQNQPPHQVIQAAISSQLEFNRAKDSASPSQVRADTLRTIFWFPPTRGTLKVNFDTAVDSKNGRSSMGIVVQDHSGNCVDWYFKVYPYLSDPLILESMACRDSISLILNRGFQRTIVEGDSDILINAIPTQCPPSGIASLVNDIQQMSQSLDFLSFSVVKRSCNRAAHCLAQKPLHVPFCRRNAVLQYIIQNTSAIKKNVASPLYSSMTPPLL</sequence>